<sequence length="106" mass="11938">MEGRAGRLEAVGSRVLKEDSPVERNGEVPLGNRKEKPVPMLDTVLENQDVLQMILMNQETLKDLMVKLLKMVSTIEEKVQAMGRDIGTLSQFTQELNQVGEENNWA</sequence>
<accession>A0A9Q1AWW3</accession>
<dbReference type="AlphaFoldDB" id="A0A9Q1AWW3"/>
<keyword evidence="3" id="KW-1185">Reference proteome</keyword>
<feature type="compositionally biased region" description="Basic and acidic residues" evidence="1">
    <location>
        <begin position="15"/>
        <end position="35"/>
    </location>
</feature>
<name>A0A9Q1AWW3_9SAUR</name>
<reference evidence="2" key="1">
    <citation type="journal article" date="2023" name="DNA Res.">
        <title>Chromosome-level genome assembly of Phrynocephalus forsythii using third-generation DNA sequencing and Hi-C analysis.</title>
        <authorList>
            <person name="Qi Y."/>
            <person name="Zhao W."/>
            <person name="Zhao Y."/>
            <person name="Niu C."/>
            <person name="Cao S."/>
            <person name="Zhang Y."/>
        </authorList>
    </citation>
    <scope>NUCLEOTIDE SEQUENCE</scope>
    <source>
        <tissue evidence="2">Muscle</tissue>
    </source>
</reference>
<feature type="region of interest" description="Disordered" evidence="1">
    <location>
        <begin position="1"/>
        <end position="35"/>
    </location>
</feature>
<evidence type="ECO:0000256" key="1">
    <source>
        <dbReference type="SAM" id="MobiDB-lite"/>
    </source>
</evidence>
<dbReference type="OrthoDB" id="10569159at2759"/>
<dbReference type="EMBL" id="JAPFRF010000011">
    <property type="protein sequence ID" value="KAJ7317237.1"/>
    <property type="molecule type" value="Genomic_DNA"/>
</dbReference>
<evidence type="ECO:0000313" key="2">
    <source>
        <dbReference type="EMBL" id="KAJ7317237.1"/>
    </source>
</evidence>
<evidence type="ECO:0000313" key="3">
    <source>
        <dbReference type="Proteomes" id="UP001142489"/>
    </source>
</evidence>
<dbReference type="Proteomes" id="UP001142489">
    <property type="component" value="Unassembled WGS sequence"/>
</dbReference>
<gene>
    <name evidence="2" type="ORF">JRQ81_003399</name>
</gene>
<comment type="caution">
    <text evidence="2">The sequence shown here is derived from an EMBL/GenBank/DDBJ whole genome shotgun (WGS) entry which is preliminary data.</text>
</comment>
<protein>
    <submittedName>
        <fullName evidence="2">Uncharacterized protein</fullName>
    </submittedName>
</protein>
<proteinExistence type="predicted"/>
<organism evidence="2 3">
    <name type="scientific">Phrynocephalus forsythii</name>
    <dbReference type="NCBI Taxonomy" id="171643"/>
    <lineage>
        <taxon>Eukaryota</taxon>
        <taxon>Metazoa</taxon>
        <taxon>Chordata</taxon>
        <taxon>Craniata</taxon>
        <taxon>Vertebrata</taxon>
        <taxon>Euteleostomi</taxon>
        <taxon>Lepidosauria</taxon>
        <taxon>Squamata</taxon>
        <taxon>Bifurcata</taxon>
        <taxon>Unidentata</taxon>
        <taxon>Episquamata</taxon>
        <taxon>Toxicofera</taxon>
        <taxon>Iguania</taxon>
        <taxon>Acrodonta</taxon>
        <taxon>Agamidae</taxon>
        <taxon>Agaminae</taxon>
        <taxon>Phrynocephalus</taxon>
    </lineage>
</organism>